<evidence type="ECO:0000313" key="3">
    <source>
        <dbReference type="Proteomes" id="UP001237642"/>
    </source>
</evidence>
<dbReference type="Pfam" id="PF13516">
    <property type="entry name" value="LRR_6"/>
    <property type="match status" value="1"/>
</dbReference>
<dbReference type="GO" id="GO:0031146">
    <property type="term" value="P:SCF-dependent proteasomal ubiquitin-dependent protein catabolic process"/>
    <property type="evidence" value="ECO:0007669"/>
    <property type="project" value="TreeGrafter"/>
</dbReference>
<sequence length="462" mass="51141">MDTILCDELIQEIFRRLPPPSSPTISLVCKRWLRLLRSSKSSLSLSLSPPFSTPSLSTYLSHHPYLSSLSLSLSATNTTTTFSDQLVACVALSCPSIQHFRVLAPPVSVSCLVSLSASCSNICSLTVSLSRPVCFSWVVCFRSLKNLSVILSGRDLGEIEYADEIDCGSGFELERLCLSGVRAGDFGLNWLWKNCKKLRILQFKSCESVGDNALFSGFVEDLKGLQEVDLRTCRGIVDVVLFNLAEHCASLSSLLIYDGASREGLLHFIRQCKCNLQKIDLRLPLDLDNRHLLGIAEKFKTLTSFRLQSCCLVTGEGLKRFGVALSDVLEELVLINCDVIERESGLLSTLGQSLRHLRKLDLSYNDLLLDKELVSILVSCNYVRELKLRGCSGLTSAATFSMSKNCKLLESLDMRNCCGIEEEAIQLLVMNSPGLRRLYVEESKLSGVVRMLASNKVIEVLD</sequence>
<keyword evidence="3" id="KW-1185">Reference proteome</keyword>
<accession>A0AAD8H2Z5</accession>
<dbReference type="Proteomes" id="UP001237642">
    <property type="component" value="Unassembled WGS sequence"/>
</dbReference>
<reference evidence="2" key="1">
    <citation type="submission" date="2023-02" db="EMBL/GenBank/DDBJ databases">
        <title>Genome of toxic invasive species Heracleum sosnowskyi carries increased number of genes despite the absence of recent whole-genome duplications.</title>
        <authorList>
            <person name="Schelkunov M."/>
            <person name="Shtratnikova V."/>
            <person name="Makarenko M."/>
            <person name="Klepikova A."/>
            <person name="Omelchenko D."/>
            <person name="Novikova G."/>
            <person name="Obukhova E."/>
            <person name="Bogdanov V."/>
            <person name="Penin A."/>
            <person name="Logacheva M."/>
        </authorList>
    </citation>
    <scope>NUCLEOTIDE SEQUENCE</scope>
    <source>
        <strain evidence="2">Hsosn_3</strain>
        <tissue evidence="2">Leaf</tissue>
    </source>
</reference>
<dbReference type="GO" id="GO:0019005">
    <property type="term" value="C:SCF ubiquitin ligase complex"/>
    <property type="evidence" value="ECO:0007669"/>
    <property type="project" value="TreeGrafter"/>
</dbReference>
<evidence type="ECO:0000313" key="2">
    <source>
        <dbReference type="EMBL" id="KAK1359469.1"/>
    </source>
</evidence>
<dbReference type="PANTHER" id="PTHR13318:SF77">
    <property type="entry name" value="F-BOX DOMAIN-CONTAINING PROTEIN"/>
    <property type="match status" value="1"/>
</dbReference>
<dbReference type="EMBL" id="JAUIZM010000010">
    <property type="protein sequence ID" value="KAK1359469.1"/>
    <property type="molecule type" value="Genomic_DNA"/>
</dbReference>
<dbReference type="PANTHER" id="PTHR13318">
    <property type="entry name" value="PARTNER OF PAIRED, ISOFORM B-RELATED"/>
    <property type="match status" value="1"/>
</dbReference>
<dbReference type="InterPro" id="IPR032675">
    <property type="entry name" value="LRR_dom_sf"/>
</dbReference>
<feature type="domain" description="F-box" evidence="1">
    <location>
        <begin position="5"/>
        <end position="45"/>
    </location>
</feature>
<protein>
    <submittedName>
        <fullName evidence="2">F-box/LRR-repeat protein 4</fullName>
    </submittedName>
</protein>
<dbReference type="SMART" id="SM00256">
    <property type="entry name" value="FBOX"/>
    <property type="match status" value="1"/>
</dbReference>
<dbReference type="InterPro" id="IPR036047">
    <property type="entry name" value="F-box-like_dom_sf"/>
</dbReference>
<dbReference type="InterPro" id="IPR001810">
    <property type="entry name" value="F-box_dom"/>
</dbReference>
<dbReference type="Pfam" id="PF00646">
    <property type="entry name" value="F-box"/>
    <property type="match status" value="1"/>
</dbReference>
<proteinExistence type="predicted"/>
<dbReference type="Gene3D" id="3.80.10.10">
    <property type="entry name" value="Ribonuclease Inhibitor"/>
    <property type="match status" value="2"/>
</dbReference>
<dbReference type="SUPFAM" id="SSF52047">
    <property type="entry name" value="RNI-like"/>
    <property type="match status" value="1"/>
</dbReference>
<evidence type="ECO:0000259" key="1">
    <source>
        <dbReference type="SMART" id="SM00256"/>
    </source>
</evidence>
<dbReference type="SMART" id="SM00367">
    <property type="entry name" value="LRR_CC"/>
    <property type="match status" value="5"/>
</dbReference>
<organism evidence="2 3">
    <name type="scientific">Heracleum sosnowskyi</name>
    <dbReference type="NCBI Taxonomy" id="360622"/>
    <lineage>
        <taxon>Eukaryota</taxon>
        <taxon>Viridiplantae</taxon>
        <taxon>Streptophyta</taxon>
        <taxon>Embryophyta</taxon>
        <taxon>Tracheophyta</taxon>
        <taxon>Spermatophyta</taxon>
        <taxon>Magnoliopsida</taxon>
        <taxon>eudicotyledons</taxon>
        <taxon>Gunneridae</taxon>
        <taxon>Pentapetalae</taxon>
        <taxon>asterids</taxon>
        <taxon>campanulids</taxon>
        <taxon>Apiales</taxon>
        <taxon>Apiaceae</taxon>
        <taxon>Apioideae</taxon>
        <taxon>apioid superclade</taxon>
        <taxon>Tordylieae</taxon>
        <taxon>Tordyliinae</taxon>
        <taxon>Heracleum</taxon>
    </lineage>
</organism>
<dbReference type="AlphaFoldDB" id="A0AAD8H2Z5"/>
<dbReference type="SUPFAM" id="SSF81383">
    <property type="entry name" value="F-box domain"/>
    <property type="match status" value="1"/>
</dbReference>
<reference evidence="2" key="2">
    <citation type="submission" date="2023-05" db="EMBL/GenBank/DDBJ databases">
        <authorList>
            <person name="Schelkunov M.I."/>
        </authorList>
    </citation>
    <scope>NUCLEOTIDE SEQUENCE</scope>
    <source>
        <strain evidence="2">Hsosn_3</strain>
        <tissue evidence="2">Leaf</tissue>
    </source>
</reference>
<name>A0AAD8H2Z5_9APIA</name>
<dbReference type="InterPro" id="IPR001611">
    <property type="entry name" value="Leu-rich_rpt"/>
</dbReference>
<comment type="caution">
    <text evidence="2">The sequence shown here is derived from an EMBL/GenBank/DDBJ whole genome shotgun (WGS) entry which is preliminary data.</text>
</comment>
<gene>
    <name evidence="2" type="ORF">POM88_043943</name>
</gene>
<dbReference type="InterPro" id="IPR006553">
    <property type="entry name" value="Leu-rich_rpt_Cys-con_subtyp"/>
</dbReference>